<dbReference type="PIRSF" id="PIRSF005859">
    <property type="entry name" value="PBR"/>
    <property type="match status" value="1"/>
</dbReference>
<dbReference type="GO" id="GO:0033013">
    <property type="term" value="P:tetrapyrrole metabolic process"/>
    <property type="evidence" value="ECO:0007669"/>
    <property type="project" value="UniProtKB-ARBA"/>
</dbReference>
<reference evidence="7 8" key="1">
    <citation type="submission" date="2018-04" db="EMBL/GenBank/DDBJ databases">
        <authorList>
            <person name="Hagen T."/>
        </authorList>
    </citation>
    <scope>NUCLEOTIDE SEQUENCE [LARGE SCALE GENOMIC DNA]</scope>
    <source>
        <strain evidence="7 8">TPD7009</strain>
    </source>
</reference>
<comment type="subcellular location">
    <subcellularLocation>
        <location evidence="1">Membrane</location>
        <topology evidence="1">Multi-pass membrane protein</topology>
    </subcellularLocation>
</comment>
<feature type="transmembrane region" description="Helical" evidence="6">
    <location>
        <begin position="99"/>
        <end position="118"/>
    </location>
</feature>
<dbReference type="AlphaFoldDB" id="A0AA92H9H1"/>
<dbReference type="GeneID" id="301042007"/>
<evidence type="ECO:0000256" key="2">
    <source>
        <dbReference type="ARBA" id="ARBA00007524"/>
    </source>
</evidence>
<dbReference type="InterPro" id="IPR038330">
    <property type="entry name" value="TspO/MBR-related_sf"/>
</dbReference>
<keyword evidence="3 6" id="KW-0812">Transmembrane</keyword>
<evidence type="ECO:0000313" key="8">
    <source>
        <dbReference type="Proteomes" id="UP000244335"/>
    </source>
</evidence>
<evidence type="ECO:0000256" key="6">
    <source>
        <dbReference type="SAM" id="Phobius"/>
    </source>
</evidence>
<dbReference type="CDD" id="cd15904">
    <property type="entry name" value="TSPO_MBR"/>
    <property type="match status" value="1"/>
</dbReference>
<feature type="transmembrane region" description="Helical" evidence="6">
    <location>
        <begin position="44"/>
        <end position="63"/>
    </location>
</feature>
<evidence type="ECO:0000256" key="4">
    <source>
        <dbReference type="ARBA" id="ARBA00022989"/>
    </source>
</evidence>
<name>A0AA92H9H1_RHIRH</name>
<keyword evidence="4 6" id="KW-1133">Transmembrane helix</keyword>
<dbReference type="Proteomes" id="UP000244335">
    <property type="component" value="Unassembled WGS sequence"/>
</dbReference>
<dbReference type="PANTHER" id="PTHR10057:SF0">
    <property type="entry name" value="TRANSLOCATOR PROTEIN"/>
    <property type="match status" value="1"/>
</dbReference>
<comment type="caution">
    <text evidence="7">The sequence shown here is derived from an EMBL/GenBank/DDBJ whole genome shotgun (WGS) entry which is preliminary data.</text>
</comment>
<comment type="similarity">
    <text evidence="2">Belongs to the TspO/BZRP family.</text>
</comment>
<organism evidence="7 8">
    <name type="scientific">Rhizobium rhizogenes</name>
    <name type="common">Agrobacterium rhizogenes</name>
    <dbReference type="NCBI Taxonomy" id="359"/>
    <lineage>
        <taxon>Bacteria</taxon>
        <taxon>Pseudomonadati</taxon>
        <taxon>Pseudomonadota</taxon>
        <taxon>Alphaproteobacteria</taxon>
        <taxon>Hyphomicrobiales</taxon>
        <taxon>Rhizobiaceae</taxon>
        <taxon>Rhizobium/Agrobacterium group</taxon>
        <taxon>Rhizobium</taxon>
    </lineage>
</organism>
<dbReference type="Pfam" id="PF03073">
    <property type="entry name" value="TspO_MBR"/>
    <property type="match status" value="1"/>
</dbReference>
<protein>
    <submittedName>
        <fullName evidence="7">Tryptophan-rich sensory protein</fullName>
    </submittedName>
</protein>
<evidence type="ECO:0000256" key="5">
    <source>
        <dbReference type="ARBA" id="ARBA00023136"/>
    </source>
</evidence>
<evidence type="ECO:0000256" key="3">
    <source>
        <dbReference type="ARBA" id="ARBA00022692"/>
    </source>
</evidence>
<proteinExistence type="inferred from homology"/>
<feature type="transmembrane region" description="Helical" evidence="6">
    <location>
        <begin position="130"/>
        <end position="150"/>
    </location>
</feature>
<gene>
    <name evidence="7" type="ORF">DC430_06600</name>
</gene>
<dbReference type="InterPro" id="IPR004307">
    <property type="entry name" value="TspO_MBR"/>
</dbReference>
<evidence type="ECO:0000313" key="7">
    <source>
        <dbReference type="EMBL" id="PVE54916.1"/>
    </source>
</evidence>
<dbReference type="Gene3D" id="1.20.1260.100">
    <property type="entry name" value="TspO/MBR protein"/>
    <property type="match status" value="1"/>
</dbReference>
<keyword evidence="5 6" id="KW-0472">Membrane</keyword>
<evidence type="ECO:0000256" key="1">
    <source>
        <dbReference type="ARBA" id="ARBA00004141"/>
    </source>
</evidence>
<dbReference type="RefSeq" id="WP_062443797.1">
    <property type="nucleotide sequence ID" value="NZ_QDFR01000002.1"/>
</dbReference>
<accession>A0AA92H9H1</accession>
<dbReference type="GO" id="GO:0016020">
    <property type="term" value="C:membrane"/>
    <property type="evidence" value="ECO:0007669"/>
    <property type="project" value="UniProtKB-SubCell"/>
</dbReference>
<sequence>MKNALVVYLVFIAVVVTCGALIGINNVPGDWYQSLNKPPFNPPNWIFGPVWTTLYVMIAIAGARTWLRSRMGGRMQLWGSQMLLNFLWSPMFFGMQSPAAGLIIIVPMLICIIAFIILTSRRDRLSMLLFIPYAAWVGFATLLNASILYLN</sequence>
<dbReference type="FunFam" id="1.20.1260.100:FF:000001">
    <property type="entry name" value="translocator protein 2"/>
    <property type="match status" value="1"/>
</dbReference>
<dbReference type="PANTHER" id="PTHR10057">
    <property type="entry name" value="PERIPHERAL-TYPE BENZODIAZEPINE RECEPTOR"/>
    <property type="match status" value="1"/>
</dbReference>
<dbReference type="EMBL" id="QDFR01000002">
    <property type="protein sequence ID" value="PVE54916.1"/>
    <property type="molecule type" value="Genomic_DNA"/>
</dbReference>